<feature type="non-terminal residue" evidence="4">
    <location>
        <position position="98"/>
    </location>
</feature>
<feature type="transmembrane region" description="Helical" evidence="3">
    <location>
        <begin position="46"/>
        <end position="70"/>
    </location>
</feature>
<evidence type="ECO:0000256" key="2">
    <source>
        <dbReference type="ARBA" id="ARBA00022989"/>
    </source>
</evidence>
<accession>A0A9D1FBW8</accession>
<feature type="transmembrane region" description="Helical" evidence="3">
    <location>
        <begin position="77"/>
        <end position="96"/>
    </location>
</feature>
<dbReference type="Gene3D" id="1.10.1760.20">
    <property type="match status" value="1"/>
</dbReference>
<gene>
    <name evidence="4" type="ORF">IAC18_00060</name>
</gene>
<reference evidence="4" key="1">
    <citation type="submission" date="2020-10" db="EMBL/GenBank/DDBJ databases">
        <authorList>
            <person name="Gilroy R."/>
        </authorList>
    </citation>
    <scope>NUCLEOTIDE SEQUENCE</scope>
    <source>
        <strain evidence="4">ChiHjej10B9-9673</strain>
    </source>
</reference>
<evidence type="ECO:0000256" key="1">
    <source>
        <dbReference type="ARBA" id="ARBA00022692"/>
    </source>
</evidence>
<dbReference type="AlphaFoldDB" id="A0A9D1FBW8"/>
<organism evidence="4 5">
    <name type="scientific">Candidatus Scatomorpha merdipullorum</name>
    <dbReference type="NCBI Taxonomy" id="2840927"/>
    <lineage>
        <taxon>Bacteria</taxon>
        <taxon>Bacillati</taxon>
        <taxon>Bacillota</taxon>
        <taxon>Clostridia</taxon>
        <taxon>Eubacteriales</taxon>
        <taxon>Candidatus Scatomorpha</taxon>
    </lineage>
</organism>
<sequence>MIKQHSEAYRTRAMVMTALLAALSCAATMAIRIPSPTGGYMNLGDTVVLLGAYLLGGAYGAAAGAIGPALADLFSGYMTYVPATLVIKALMALIAAGI</sequence>
<proteinExistence type="predicted"/>
<name>A0A9D1FBW8_9FIRM</name>
<dbReference type="EMBL" id="DVJK01000002">
    <property type="protein sequence ID" value="HIS65929.1"/>
    <property type="molecule type" value="Genomic_DNA"/>
</dbReference>
<reference evidence="4" key="2">
    <citation type="journal article" date="2021" name="PeerJ">
        <title>Extensive microbial diversity within the chicken gut microbiome revealed by metagenomics and culture.</title>
        <authorList>
            <person name="Gilroy R."/>
            <person name="Ravi A."/>
            <person name="Getino M."/>
            <person name="Pursley I."/>
            <person name="Horton D.L."/>
            <person name="Alikhan N.F."/>
            <person name="Baker D."/>
            <person name="Gharbi K."/>
            <person name="Hall N."/>
            <person name="Watson M."/>
            <person name="Adriaenssens E.M."/>
            <person name="Foster-Nyarko E."/>
            <person name="Jarju S."/>
            <person name="Secka A."/>
            <person name="Antonio M."/>
            <person name="Oren A."/>
            <person name="Chaudhuri R.R."/>
            <person name="La Ragione R."/>
            <person name="Hildebrand F."/>
            <person name="Pallen M.J."/>
        </authorList>
    </citation>
    <scope>NUCLEOTIDE SEQUENCE</scope>
    <source>
        <strain evidence="4">ChiHjej10B9-9673</strain>
    </source>
</reference>
<dbReference type="GO" id="GO:0016020">
    <property type="term" value="C:membrane"/>
    <property type="evidence" value="ECO:0007669"/>
    <property type="project" value="InterPro"/>
</dbReference>
<evidence type="ECO:0000313" key="4">
    <source>
        <dbReference type="EMBL" id="HIS65929.1"/>
    </source>
</evidence>
<dbReference type="PANTHER" id="PTHR37815:SF3">
    <property type="entry name" value="UPF0397 PROTEIN SPR0429"/>
    <property type="match status" value="1"/>
</dbReference>
<dbReference type="PROSITE" id="PS51257">
    <property type="entry name" value="PROKAR_LIPOPROTEIN"/>
    <property type="match status" value="1"/>
</dbReference>
<dbReference type="Proteomes" id="UP000824001">
    <property type="component" value="Unassembled WGS sequence"/>
</dbReference>
<dbReference type="PANTHER" id="PTHR37815">
    <property type="entry name" value="UPF0397 PROTEIN BC_2624-RELATED"/>
    <property type="match status" value="1"/>
</dbReference>
<evidence type="ECO:0000313" key="5">
    <source>
        <dbReference type="Proteomes" id="UP000824001"/>
    </source>
</evidence>
<keyword evidence="1 3" id="KW-0812">Transmembrane</keyword>
<evidence type="ECO:0000256" key="3">
    <source>
        <dbReference type="SAM" id="Phobius"/>
    </source>
</evidence>
<comment type="caution">
    <text evidence="4">The sequence shown here is derived from an EMBL/GenBank/DDBJ whole genome shotgun (WGS) entry which is preliminary data.</text>
</comment>
<dbReference type="InterPro" id="IPR009825">
    <property type="entry name" value="ECF_substrate-spec-like"/>
</dbReference>
<keyword evidence="3" id="KW-0472">Membrane</keyword>
<dbReference type="Pfam" id="PF07155">
    <property type="entry name" value="ECF-ribofla_trS"/>
    <property type="match status" value="1"/>
</dbReference>
<keyword evidence="2 3" id="KW-1133">Transmembrane helix</keyword>
<protein>
    <submittedName>
        <fullName evidence="4">ECF transporter S component</fullName>
    </submittedName>
</protein>